<dbReference type="InterPro" id="IPR005224">
    <property type="entry name" value="SfsA"/>
</dbReference>
<dbReference type="Pfam" id="PF17746">
    <property type="entry name" value="SfsA_N"/>
    <property type="match status" value="1"/>
</dbReference>
<dbReference type="Gene3D" id="2.40.50.580">
    <property type="match status" value="1"/>
</dbReference>
<sequence>MRFDPELQAAVFLRRYKRFLVDVRMPDNKEITVYCPNTGRMTNCLRPGCDVLLSYSDNTKRKYPCTLELTRPGSCWIGVNTGRTNALVAEALRAGIIQEFSRLKTIRPEIKVSNSSRLDFLLEDDNDMIYLEVKSCTLAADGAAMFPDAVTKRGARHMRELAALRSQGFKAAVLFCVQRADADYFRPAVEIDPQYCAALRQAQGLGVMLLAYQAAVKPSGIKIINKIPIRF</sequence>
<accession>A0A3B0V4I9</accession>
<dbReference type="PANTHER" id="PTHR30545:SF2">
    <property type="entry name" value="SUGAR FERMENTATION STIMULATION PROTEIN A"/>
    <property type="match status" value="1"/>
</dbReference>
<evidence type="ECO:0000259" key="1">
    <source>
        <dbReference type="Pfam" id="PF03749"/>
    </source>
</evidence>
<dbReference type="CDD" id="cd22359">
    <property type="entry name" value="SfsA-like_bacterial"/>
    <property type="match status" value="1"/>
</dbReference>
<feature type="domain" description="Sugar fermentation stimulation protein C-terminal" evidence="1">
    <location>
        <begin position="83"/>
        <end position="219"/>
    </location>
</feature>
<dbReference type="AlphaFoldDB" id="A0A3B0V4I9"/>
<reference evidence="3" key="1">
    <citation type="submission" date="2018-06" db="EMBL/GenBank/DDBJ databases">
        <authorList>
            <person name="Zhirakovskaya E."/>
        </authorList>
    </citation>
    <scope>NUCLEOTIDE SEQUENCE</scope>
</reference>
<dbReference type="PANTHER" id="PTHR30545">
    <property type="entry name" value="SUGAR FERMENTATION STIMULATION PROTEIN A"/>
    <property type="match status" value="1"/>
</dbReference>
<dbReference type="GO" id="GO:0003677">
    <property type="term" value="F:DNA binding"/>
    <property type="evidence" value="ECO:0007669"/>
    <property type="project" value="InterPro"/>
</dbReference>
<dbReference type="Pfam" id="PF03749">
    <property type="entry name" value="SfsA"/>
    <property type="match status" value="1"/>
</dbReference>
<feature type="domain" description="SfsA N-terminal OB" evidence="2">
    <location>
        <begin position="13"/>
        <end position="79"/>
    </location>
</feature>
<gene>
    <name evidence="3" type="ORF">MNBD_DELTA03-1719</name>
</gene>
<dbReference type="InterPro" id="IPR041465">
    <property type="entry name" value="SfsA_N"/>
</dbReference>
<organism evidence="3">
    <name type="scientific">hydrothermal vent metagenome</name>
    <dbReference type="NCBI Taxonomy" id="652676"/>
    <lineage>
        <taxon>unclassified sequences</taxon>
        <taxon>metagenomes</taxon>
        <taxon>ecological metagenomes</taxon>
    </lineage>
</organism>
<name>A0A3B0V4I9_9ZZZZ</name>
<dbReference type="InterPro" id="IPR040452">
    <property type="entry name" value="SfsA_C"/>
</dbReference>
<dbReference type="Gene3D" id="3.40.1350.60">
    <property type="match status" value="1"/>
</dbReference>
<proteinExistence type="inferred from homology"/>
<dbReference type="HAMAP" id="MF_00095">
    <property type="entry name" value="SfsA"/>
    <property type="match status" value="1"/>
</dbReference>
<dbReference type="EMBL" id="UOEX01000053">
    <property type="protein sequence ID" value="VAW33682.1"/>
    <property type="molecule type" value="Genomic_DNA"/>
</dbReference>
<evidence type="ECO:0000313" key="3">
    <source>
        <dbReference type="EMBL" id="VAW33682.1"/>
    </source>
</evidence>
<dbReference type="NCBIfam" id="TIGR00230">
    <property type="entry name" value="sfsA"/>
    <property type="match status" value="1"/>
</dbReference>
<protein>
    <submittedName>
        <fullName evidence="3">Sugar fermentation stimulation protein SfsA</fullName>
    </submittedName>
</protein>
<evidence type="ECO:0000259" key="2">
    <source>
        <dbReference type="Pfam" id="PF17746"/>
    </source>
</evidence>